<sequence length="797" mass="85081">MAGRFFPMRTLRTRLIVFWAAPSLLCVLLLAVAFPWLLRDLRGDLGEREMDILAARIEAEVAGVQSRVGALAQLLARDAGLREALSATSDGHDARDGGLDGGLLARLLAGLRVAEPMIRSLDAVLARPGAPPRRWRTEEDCPLARALDCPLPDLPMAVAVVAFDLSGGARTELRLAAFLDSAAAGALVGNRGGVLLIADGRVRVASLPGTEEALGASAPPWLRSALSGERGAMGKLEAGGRSWFARLMPLREDVAEPGAGPARMSLLLLLPDEVGASGMDQAFRIVGQVVALLLVVLAAFAAAAARRLGGMLAALTDAMRQLGRGDLGVAIPPPPRGASRDVVELVEACTAFRDAAAERSRLSERLRWLANFDGLTGLPNRALMADRLELTFAAARRDGTGLAVLAMDLDHFKEVNDSLGHAAGDEVLRAVASRLRGCLRATDTLARVGGDEFVLVAPGLDDHGALSAFAARLLASMEEPFQVGHESRPIGLSIGAATLSLHGLDGRPEALLQDADLALYQAKSEGGSCLRVFEPAMDERLRTRRALIADLRLAVERQELTILFQPQVSTATRRIKGAEALLRWHHPQRGLIGPNTFIPLAEETGLIVPIGAWVLEEACQVARGWQGLNLAVNVSPIQVRQASFVATVERALSRSGLPPERLELEITEAAMLANTAETLGMLSRLRSLGVRLAMDDFGTGYSSLATLQRFRFDKIKVDRSFIRHIEDDAKAVALLRAVIALGSALDVTTNAEGVEEEGQLSMLRAEGCEEAQGYLFGQPMPAAEFRVLAGLADRWAA</sequence>
<comment type="caution">
    <text evidence="4">The sequence shown here is derived from an EMBL/GenBank/DDBJ whole genome shotgun (WGS) entry which is preliminary data.</text>
</comment>
<dbReference type="Gene3D" id="6.10.340.10">
    <property type="match status" value="1"/>
</dbReference>
<keyword evidence="1" id="KW-1133">Transmembrane helix</keyword>
<protein>
    <submittedName>
        <fullName evidence="4">Bifunctional diguanylate cyclase/phosphodiesterase</fullName>
    </submittedName>
</protein>
<dbReference type="InterPro" id="IPR035919">
    <property type="entry name" value="EAL_sf"/>
</dbReference>
<dbReference type="EMBL" id="JBHLVZ010000084">
    <property type="protein sequence ID" value="MFC0388745.1"/>
    <property type="molecule type" value="Genomic_DNA"/>
</dbReference>
<dbReference type="InterPro" id="IPR001633">
    <property type="entry name" value="EAL_dom"/>
</dbReference>
<proteinExistence type="predicted"/>
<dbReference type="Gene3D" id="3.30.70.270">
    <property type="match status" value="1"/>
</dbReference>
<dbReference type="SUPFAM" id="SSF55073">
    <property type="entry name" value="Nucleotide cyclase"/>
    <property type="match status" value="1"/>
</dbReference>
<feature type="transmembrane region" description="Helical" evidence="1">
    <location>
        <begin position="285"/>
        <end position="305"/>
    </location>
</feature>
<dbReference type="CDD" id="cd01948">
    <property type="entry name" value="EAL"/>
    <property type="match status" value="1"/>
</dbReference>
<reference evidence="4 5" key="1">
    <citation type="submission" date="2024-09" db="EMBL/GenBank/DDBJ databases">
        <authorList>
            <person name="Sun Q."/>
            <person name="Mori K."/>
        </authorList>
    </citation>
    <scope>NUCLEOTIDE SEQUENCE [LARGE SCALE GENOMIC DNA]</scope>
    <source>
        <strain evidence="4 5">CCM 7468</strain>
    </source>
</reference>
<dbReference type="SMART" id="SM00267">
    <property type="entry name" value="GGDEF"/>
    <property type="match status" value="1"/>
</dbReference>
<dbReference type="InterPro" id="IPR052155">
    <property type="entry name" value="Biofilm_reg_signaling"/>
</dbReference>
<keyword evidence="1" id="KW-0812">Transmembrane</keyword>
<dbReference type="Pfam" id="PF00990">
    <property type="entry name" value="GGDEF"/>
    <property type="match status" value="1"/>
</dbReference>
<evidence type="ECO:0000259" key="3">
    <source>
        <dbReference type="PROSITE" id="PS50887"/>
    </source>
</evidence>
<dbReference type="SMART" id="SM00052">
    <property type="entry name" value="EAL"/>
    <property type="match status" value="1"/>
</dbReference>
<evidence type="ECO:0000313" key="4">
    <source>
        <dbReference type="EMBL" id="MFC0388745.1"/>
    </source>
</evidence>
<dbReference type="InterPro" id="IPR043128">
    <property type="entry name" value="Rev_trsase/Diguanyl_cyclase"/>
</dbReference>
<feature type="domain" description="EAL" evidence="2">
    <location>
        <begin position="544"/>
        <end position="793"/>
    </location>
</feature>
<evidence type="ECO:0000259" key="2">
    <source>
        <dbReference type="PROSITE" id="PS50883"/>
    </source>
</evidence>
<gene>
    <name evidence="4" type="ORF">ACFFIC_24840</name>
</gene>
<dbReference type="PANTHER" id="PTHR44757:SF2">
    <property type="entry name" value="BIOFILM ARCHITECTURE MAINTENANCE PROTEIN MBAA"/>
    <property type="match status" value="1"/>
</dbReference>
<dbReference type="SUPFAM" id="SSF141868">
    <property type="entry name" value="EAL domain-like"/>
    <property type="match status" value="1"/>
</dbReference>
<organism evidence="4 5">
    <name type="scientific">Muricoccus vinaceus</name>
    <dbReference type="NCBI Taxonomy" id="424704"/>
    <lineage>
        <taxon>Bacteria</taxon>
        <taxon>Pseudomonadati</taxon>
        <taxon>Pseudomonadota</taxon>
        <taxon>Alphaproteobacteria</taxon>
        <taxon>Acetobacterales</taxon>
        <taxon>Roseomonadaceae</taxon>
        <taxon>Muricoccus</taxon>
    </lineage>
</organism>
<feature type="domain" description="GGDEF" evidence="3">
    <location>
        <begin position="400"/>
        <end position="535"/>
    </location>
</feature>
<accession>A0ABV6IYP9</accession>
<evidence type="ECO:0000256" key="1">
    <source>
        <dbReference type="SAM" id="Phobius"/>
    </source>
</evidence>
<dbReference type="PROSITE" id="PS50887">
    <property type="entry name" value="GGDEF"/>
    <property type="match status" value="1"/>
</dbReference>
<dbReference type="Gene3D" id="3.20.20.450">
    <property type="entry name" value="EAL domain"/>
    <property type="match status" value="1"/>
</dbReference>
<dbReference type="InterPro" id="IPR029787">
    <property type="entry name" value="Nucleotide_cyclase"/>
</dbReference>
<name>A0ABV6IYP9_9PROT</name>
<keyword evidence="1" id="KW-0472">Membrane</keyword>
<keyword evidence="5" id="KW-1185">Reference proteome</keyword>
<dbReference type="InterPro" id="IPR000160">
    <property type="entry name" value="GGDEF_dom"/>
</dbReference>
<dbReference type="CDD" id="cd01949">
    <property type="entry name" value="GGDEF"/>
    <property type="match status" value="1"/>
</dbReference>
<dbReference type="PANTHER" id="PTHR44757">
    <property type="entry name" value="DIGUANYLATE CYCLASE DGCP"/>
    <property type="match status" value="1"/>
</dbReference>
<dbReference type="RefSeq" id="WP_377055434.1">
    <property type="nucleotide sequence ID" value="NZ_JBHLVZ010000084.1"/>
</dbReference>
<dbReference type="PROSITE" id="PS50883">
    <property type="entry name" value="EAL"/>
    <property type="match status" value="1"/>
</dbReference>
<evidence type="ECO:0000313" key="5">
    <source>
        <dbReference type="Proteomes" id="UP001589789"/>
    </source>
</evidence>
<dbReference type="NCBIfam" id="TIGR00254">
    <property type="entry name" value="GGDEF"/>
    <property type="match status" value="1"/>
</dbReference>
<dbReference type="Pfam" id="PF00563">
    <property type="entry name" value="EAL"/>
    <property type="match status" value="1"/>
</dbReference>
<dbReference type="Proteomes" id="UP001589789">
    <property type="component" value="Unassembled WGS sequence"/>
</dbReference>